<gene>
    <name evidence="1" type="ORF">CLI71_12505</name>
</gene>
<dbReference type="AlphaFoldDB" id="A0A2A6EC16"/>
<organism evidence="1 2">
    <name type="scientific">Prevotella intermedia</name>
    <dbReference type="NCBI Taxonomy" id="28131"/>
    <lineage>
        <taxon>Bacteria</taxon>
        <taxon>Pseudomonadati</taxon>
        <taxon>Bacteroidota</taxon>
        <taxon>Bacteroidia</taxon>
        <taxon>Bacteroidales</taxon>
        <taxon>Prevotellaceae</taxon>
        <taxon>Prevotella</taxon>
    </lineage>
</organism>
<sequence length="64" mass="7556">MNLRKRLFCDAKEPLLPCKTYAFGMQNNRFCNVLIHRLLFDSGACEKYLQLYSLLFVHKVGCFH</sequence>
<evidence type="ECO:0000313" key="2">
    <source>
        <dbReference type="Proteomes" id="UP000219058"/>
    </source>
</evidence>
<proteinExistence type="predicted"/>
<dbReference type="EMBL" id="NSLY01000080">
    <property type="protein sequence ID" value="PDP56944.1"/>
    <property type="molecule type" value="Genomic_DNA"/>
</dbReference>
<protein>
    <submittedName>
        <fullName evidence="1">Uncharacterized protein</fullName>
    </submittedName>
</protein>
<reference evidence="1 2" key="1">
    <citation type="submission" date="2017-09" db="EMBL/GenBank/DDBJ databases">
        <title>Phase variable restriction modification systems are present in the genome sequences of periodontal pathogens Prevotella intermedia, Tannerella forsythia and Porphyromonas gingivalis.</title>
        <authorList>
            <person name="Haigh R.D."/>
            <person name="Crawford L."/>
            <person name="Ralph J."/>
            <person name="Wanford J."/>
            <person name="Vartoukian S.R."/>
            <person name="Hijazib K."/>
            <person name="Wade W."/>
            <person name="Oggioni M.R."/>
        </authorList>
    </citation>
    <scope>NUCLEOTIDE SEQUENCE [LARGE SCALE GENOMIC DNA]</scope>
    <source>
        <strain evidence="1 2">WW2834</strain>
    </source>
</reference>
<accession>A0A2A6EC16</accession>
<dbReference type="Proteomes" id="UP000219058">
    <property type="component" value="Unassembled WGS sequence"/>
</dbReference>
<name>A0A2A6EC16_PREIN</name>
<evidence type="ECO:0000313" key="1">
    <source>
        <dbReference type="EMBL" id="PDP56944.1"/>
    </source>
</evidence>
<comment type="caution">
    <text evidence="1">The sequence shown here is derived from an EMBL/GenBank/DDBJ whole genome shotgun (WGS) entry which is preliminary data.</text>
</comment>